<organism evidence="5">
    <name type="scientific">uncultured Poseidoniia archaeon</name>
    <dbReference type="NCBI Taxonomy" id="1697135"/>
    <lineage>
        <taxon>Archaea</taxon>
        <taxon>Methanobacteriati</taxon>
        <taxon>Thermoplasmatota</taxon>
        <taxon>Candidatus Poseidoniia</taxon>
        <taxon>environmental samples</taxon>
    </lineage>
</organism>
<dbReference type="GO" id="GO:0016779">
    <property type="term" value="F:nucleotidyltransferase activity"/>
    <property type="evidence" value="ECO:0007669"/>
    <property type="project" value="TreeGrafter"/>
</dbReference>
<dbReference type="NCBIfam" id="NF004281">
    <property type="entry name" value="PRK05690.1"/>
    <property type="match status" value="1"/>
</dbReference>
<reference evidence="5" key="1">
    <citation type="submission" date="2014-11" db="EMBL/GenBank/DDBJ databases">
        <authorList>
            <person name="Zhu J."/>
            <person name="Qi W."/>
            <person name="Song R."/>
        </authorList>
    </citation>
    <scope>NUCLEOTIDE SEQUENCE</scope>
</reference>
<evidence type="ECO:0000313" key="5">
    <source>
        <dbReference type="EMBL" id="ANV79459.1"/>
    </source>
</evidence>
<dbReference type="PANTHER" id="PTHR10953:SF102">
    <property type="entry name" value="ADENYLYLTRANSFERASE AND SULFURTRANSFERASE MOCS3"/>
    <property type="match status" value="1"/>
</dbReference>
<evidence type="ECO:0000259" key="4">
    <source>
        <dbReference type="PROSITE" id="PS50206"/>
    </source>
</evidence>
<dbReference type="Pfam" id="PF00899">
    <property type="entry name" value="ThiF"/>
    <property type="match status" value="1"/>
</dbReference>
<sequence>MYEELSNSELERYARHISLPQVGLGGQIKLKNSSVLVVGAGGLGSPCLLYLAAAGFGQIGIIDDDKVDVSNLQRQVIHSNANLGEFKVNSAKRRLLDLNPEISVKIFNARLDIENALDLIKQFDIIIDGTDNFQTRYLINDACEILNKIWIFASIHQFEGQVSTFNASPGLNYRDLFPKPPPLEFAPNCAEAGVLGILPGIIGSIQAAEAIKIILGMGNILSGKLFLFNALSMSSRILKFEANISRGLISELSLESEYCMSNSSFGDITPLEYVNKINNDDWQPFLLDVRRPDEELISKIEGTNLTIIHTEIPNRIQEIPSDRDIVIYCRSGVRSAAVQRFLLEAGHTNTILNLKGGILNWSDTVDSKVRKY</sequence>
<dbReference type="Gene3D" id="3.40.50.720">
    <property type="entry name" value="NAD(P)-binding Rossmann-like Domain"/>
    <property type="match status" value="1"/>
</dbReference>
<dbReference type="GO" id="GO:0004792">
    <property type="term" value="F:thiosulfate-cyanide sulfurtransferase activity"/>
    <property type="evidence" value="ECO:0007669"/>
    <property type="project" value="TreeGrafter"/>
</dbReference>
<evidence type="ECO:0000256" key="2">
    <source>
        <dbReference type="ARBA" id="ARBA00022741"/>
    </source>
</evidence>
<dbReference type="EMBL" id="KP211832">
    <property type="protein sequence ID" value="ANV79459.1"/>
    <property type="molecule type" value="Genomic_DNA"/>
</dbReference>
<reference evidence="5" key="2">
    <citation type="journal article" date="2015" name="ISME J.">
        <title>A new class of marine Euryarchaeota group II from the Mediterranean deep chlorophyll maximum.</title>
        <authorList>
            <person name="Martin-Cuadrado A.B."/>
            <person name="Garcia-Heredia I."/>
            <person name="Molto A.G."/>
            <person name="Lopez-Ubeda R."/>
            <person name="Kimes N."/>
            <person name="Lopez-Garcia P."/>
            <person name="Moreira D."/>
            <person name="Rodriguez-Valera F."/>
        </authorList>
    </citation>
    <scope>NUCLEOTIDE SEQUENCE</scope>
</reference>
<dbReference type="InterPro" id="IPR036873">
    <property type="entry name" value="Rhodanese-like_dom_sf"/>
</dbReference>
<proteinExistence type="predicted"/>
<dbReference type="GO" id="GO:0005829">
    <property type="term" value="C:cytosol"/>
    <property type="evidence" value="ECO:0007669"/>
    <property type="project" value="TreeGrafter"/>
</dbReference>
<keyword evidence="2" id="KW-0547">Nucleotide-binding</keyword>
<protein>
    <submittedName>
        <fullName evidence="5">UBA/THIF-type NAD/FAD binding protein (MOCS3, UBA4, moeB)</fullName>
    </submittedName>
</protein>
<dbReference type="Pfam" id="PF00581">
    <property type="entry name" value="Rhodanese"/>
    <property type="match status" value="1"/>
</dbReference>
<accession>A0A1B1TB09</accession>
<dbReference type="GO" id="GO:0008641">
    <property type="term" value="F:ubiquitin-like modifier activating enzyme activity"/>
    <property type="evidence" value="ECO:0007669"/>
    <property type="project" value="InterPro"/>
</dbReference>
<dbReference type="Gene3D" id="3.40.250.10">
    <property type="entry name" value="Rhodanese-like domain"/>
    <property type="match status" value="1"/>
</dbReference>
<dbReference type="InterPro" id="IPR045886">
    <property type="entry name" value="ThiF/MoeB/HesA"/>
</dbReference>
<dbReference type="SUPFAM" id="SSF69572">
    <property type="entry name" value="Activating enzymes of the ubiquitin-like proteins"/>
    <property type="match status" value="1"/>
</dbReference>
<dbReference type="GO" id="GO:0005524">
    <property type="term" value="F:ATP binding"/>
    <property type="evidence" value="ECO:0007669"/>
    <property type="project" value="UniProtKB-KW"/>
</dbReference>
<dbReference type="AlphaFoldDB" id="A0A1B1TB09"/>
<name>A0A1B1TB09_9ARCH</name>
<dbReference type="SMART" id="SM00450">
    <property type="entry name" value="RHOD"/>
    <property type="match status" value="1"/>
</dbReference>
<dbReference type="FunFam" id="3.40.50.720:FF:000033">
    <property type="entry name" value="Adenylyltransferase and sulfurtransferase MOCS3"/>
    <property type="match status" value="1"/>
</dbReference>
<evidence type="ECO:0000256" key="1">
    <source>
        <dbReference type="ARBA" id="ARBA00022679"/>
    </source>
</evidence>
<dbReference type="InterPro" id="IPR035985">
    <property type="entry name" value="Ubiquitin-activating_enz"/>
</dbReference>
<keyword evidence="1" id="KW-0808">Transferase</keyword>
<keyword evidence="3" id="KW-0067">ATP-binding</keyword>
<feature type="domain" description="Rhodanese" evidence="4">
    <location>
        <begin position="286"/>
        <end position="370"/>
    </location>
</feature>
<dbReference type="GO" id="GO:0008146">
    <property type="term" value="F:sulfotransferase activity"/>
    <property type="evidence" value="ECO:0007669"/>
    <property type="project" value="TreeGrafter"/>
</dbReference>
<dbReference type="InterPro" id="IPR000594">
    <property type="entry name" value="ThiF_NAD_FAD-bd"/>
</dbReference>
<dbReference type="InterPro" id="IPR001763">
    <property type="entry name" value="Rhodanese-like_dom"/>
</dbReference>
<dbReference type="PANTHER" id="PTHR10953">
    <property type="entry name" value="UBIQUITIN-ACTIVATING ENZYME E1"/>
    <property type="match status" value="1"/>
</dbReference>
<dbReference type="PROSITE" id="PS50206">
    <property type="entry name" value="RHODANESE_3"/>
    <property type="match status" value="1"/>
</dbReference>
<dbReference type="CDD" id="cd00757">
    <property type="entry name" value="ThiF_MoeB_HesA_family"/>
    <property type="match status" value="1"/>
</dbReference>
<evidence type="ECO:0000256" key="3">
    <source>
        <dbReference type="ARBA" id="ARBA00022840"/>
    </source>
</evidence>